<name>A0AA40JQD7_STAAU</name>
<dbReference type="Proteomes" id="UP000032274">
    <property type="component" value="Unassembled WGS sequence"/>
</dbReference>
<feature type="non-terminal residue" evidence="1">
    <location>
        <position position="134"/>
    </location>
</feature>
<dbReference type="InterPro" id="IPR029052">
    <property type="entry name" value="Metallo-depent_PP-like"/>
</dbReference>
<dbReference type="RefSeq" id="WP_044121019.1">
    <property type="nucleotide sequence ID" value="NZ_JXIG01000144.1"/>
</dbReference>
<reference evidence="1 2" key="1">
    <citation type="submission" date="2015-01" db="EMBL/GenBank/DDBJ databases">
        <title>Characterization of Swiss Staphylococcus aureus strains involved in food poisoning.</title>
        <authorList>
            <person name="Crovadore J."/>
            <person name="Chablais R."/>
            <person name="Tonacini J."/>
            <person name="Schnyder B."/>
            <person name="Lefort F."/>
        </authorList>
    </citation>
    <scope>NUCLEOTIDE SEQUENCE [LARGE SCALE GENOMIC DNA]</scope>
    <source>
        <strain evidence="1 2">SA-120</strain>
    </source>
</reference>
<protein>
    <submittedName>
        <fullName evidence="1">Metallophosphoesterase</fullName>
    </submittedName>
</protein>
<accession>A0AA40JQD7</accession>
<proteinExistence type="predicted"/>
<evidence type="ECO:0000313" key="1">
    <source>
        <dbReference type="EMBL" id="KIU01631.1"/>
    </source>
</evidence>
<dbReference type="SUPFAM" id="SSF56300">
    <property type="entry name" value="Metallo-dependent phosphatases"/>
    <property type="match status" value="1"/>
</dbReference>
<evidence type="ECO:0000313" key="2">
    <source>
        <dbReference type="Proteomes" id="UP000032274"/>
    </source>
</evidence>
<sequence>AETAEWLMARDWPAIAGNHERQLLTDPPARMNPSDAFARAALGGGALAWLAGLPAMLALDGMFLCHGTPASDVAPLAETLEGARLRAASAAELSERLAGRGERLVLCGHTHVPRLLGLPDGRRALNPGSVGLQA</sequence>
<organism evidence="1 2">
    <name type="scientific">Staphylococcus aureus</name>
    <dbReference type="NCBI Taxonomy" id="1280"/>
    <lineage>
        <taxon>Bacteria</taxon>
        <taxon>Bacillati</taxon>
        <taxon>Bacillota</taxon>
        <taxon>Bacilli</taxon>
        <taxon>Bacillales</taxon>
        <taxon>Staphylococcaceae</taxon>
        <taxon>Staphylococcus</taxon>
    </lineage>
</organism>
<dbReference type="Gene3D" id="3.60.21.10">
    <property type="match status" value="1"/>
</dbReference>
<dbReference type="AlphaFoldDB" id="A0AA40JQD7"/>
<feature type="non-terminal residue" evidence="1">
    <location>
        <position position="1"/>
    </location>
</feature>
<dbReference type="CDD" id="cd00838">
    <property type="entry name" value="MPP_superfamily"/>
    <property type="match status" value="1"/>
</dbReference>
<gene>
    <name evidence="1" type="ORF">QU38_00640</name>
</gene>
<dbReference type="EMBL" id="JXIG01000144">
    <property type="protein sequence ID" value="KIU01631.1"/>
    <property type="molecule type" value="Genomic_DNA"/>
</dbReference>
<comment type="caution">
    <text evidence="1">The sequence shown here is derived from an EMBL/GenBank/DDBJ whole genome shotgun (WGS) entry which is preliminary data.</text>
</comment>